<evidence type="ECO:0000256" key="1">
    <source>
        <dbReference type="SAM" id="SignalP"/>
    </source>
</evidence>
<reference evidence="2 3" key="1">
    <citation type="submission" date="2017-11" db="EMBL/GenBank/DDBJ databases">
        <title>Draft genome sequence of environmental isolate Aeromonas lusitania sp. nov. MDC 2473.</title>
        <authorList>
            <person name="Colston S.M."/>
            <person name="Navarro A."/>
            <person name="Martinez-Murcia A.J."/>
            <person name="Graf J."/>
        </authorList>
    </citation>
    <scope>NUCLEOTIDE SEQUENCE [LARGE SCALE GENOMIC DNA]</scope>
    <source>
        <strain evidence="2 3">MDC 2473</strain>
    </source>
</reference>
<gene>
    <name evidence="2" type="ORF">CUC44_10715</name>
</gene>
<dbReference type="OrthoDB" id="547680at2"/>
<sequence>MKWLIKLCLCLPLLAQAQTLTVKVPSRPINDLDSEYQLKLLELALTKAGQPFKLERVELNLNQYSLQQELRKGKTINVFWMGTSSDLESYLLPVPIPLFRGLEGLRISFIHSDAQEKFNQVNGLADLQKLKAAQGVGWADNKILEQAGIPTYAGRYSNLFRLINDGDKLDFFPRNVVEIFAERAELAAQYPNLAIEQHLLLRYPFAEFFFVSPESPKLAKAIQTGLERAYADGSFMAFYRESPKIREALASANLDRRLTIHLTNPDMTPLLRSIPAQYWDYPPVGTAPRETSAAQ</sequence>
<protein>
    <recommendedName>
        <fullName evidence="4">Amino acid ABC transporter substrate-binding protein</fullName>
    </recommendedName>
</protein>
<accession>A0A2M8H9F5</accession>
<keyword evidence="3" id="KW-1185">Reference proteome</keyword>
<dbReference type="AlphaFoldDB" id="A0A2M8H9F5"/>
<dbReference type="EMBL" id="PGCP01000015">
    <property type="protein sequence ID" value="PJC93131.1"/>
    <property type="molecule type" value="Genomic_DNA"/>
</dbReference>
<feature type="chain" id="PRO_5014670064" description="Amino acid ABC transporter substrate-binding protein" evidence="1">
    <location>
        <begin position="18"/>
        <end position="295"/>
    </location>
</feature>
<dbReference type="Proteomes" id="UP000232060">
    <property type="component" value="Unassembled WGS sequence"/>
</dbReference>
<evidence type="ECO:0000313" key="3">
    <source>
        <dbReference type="Proteomes" id="UP000232060"/>
    </source>
</evidence>
<proteinExistence type="predicted"/>
<keyword evidence="1" id="KW-0732">Signal</keyword>
<dbReference type="SUPFAM" id="SSF53850">
    <property type="entry name" value="Periplasmic binding protein-like II"/>
    <property type="match status" value="1"/>
</dbReference>
<evidence type="ECO:0000313" key="2">
    <source>
        <dbReference type="EMBL" id="PJC93131.1"/>
    </source>
</evidence>
<name>A0A2M8H9F5_9GAMM</name>
<organism evidence="2 3">
    <name type="scientific">Aeromonas lusitana</name>
    <dbReference type="NCBI Taxonomy" id="931529"/>
    <lineage>
        <taxon>Bacteria</taxon>
        <taxon>Pseudomonadati</taxon>
        <taxon>Pseudomonadota</taxon>
        <taxon>Gammaproteobacteria</taxon>
        <taxon>Aeromonadales</taxon>
        <taxon>Aeromonadaceae</taxon>
        <taxon>Aeromonas</taxon>
    </lineage>
</organism>
<dbReference type="RefSeq" id="WP_100859943.1">
    <property type="nucleotide sequence ID" value="NZ_PGCP01000015.1"/>
</dbReference>
<feature type="signal peptide" evidence="1">
    <location>
        <begin position="1"/>
        <end position="17"/>
    </location>
</feature>
<comment type="caution">
    <text evidence="2">The sequence shown here is derived from an EMBL/GenBank/DDBJ whole genome shotgun (WGS) entry which is preliminary data.</text>
</comment>
<evidence type="ECO:0008006" key="4">
    <source>
        <dbReference type="Google" id="ProtNLM"/>
    </source>
</evidence>